<protein>
    <submittedName>
        <fullName evidence="1">Uncharacterized protein</fullName>
    </submittedName>
</protein>
<name>A0A1D6QMB9_MAIZE</name>
<sequence>MMHLMHSGRQQVVGVVRFHFLSKMESVSQVAPVLLTIHLDKTLFITLMHGNGNRVRETMDSLHHQAKYHHRECMGMETMDPSTTIFKFIKYVSTRTTVWVWTSSCYTSIPITMTNWNNITILPTCLSNEYYHYDSS</sequence>
<dbReference type="AlphaFoldDB" id="A0A1D6QMB9"/>
<evidence type="ECO:0000313" key="1">
    <source>
        <dbReference type="EMBL" id="AQK58811.1"/>
    </source>
</evidence>
<accession>A0A1D6QMB9</accession>
<organism evidence="1">
    <name type="scientific">Zea mays</name>
    <name type="common">Maize</name>
    <dbReference type="NCBI Taxonomy" id="4577"/>
    <lineage>
        <taxon>Eukaryota</taxon>
        <taxon>Viridiplantae</taxon>
        <taxon>Streptophyta</taxon>
        <taxon>Embryophyta</taxon>
        <taxon>Tracheophyta</taxon>
        <taxon>Spermatophyta</taxon>
        <taxon>Magnoliopsida</taxon>
        <taxon>Liliopsida</taxon>
        <taxon>Poales</taxon>
        <taxon>Poaceae</taxon>
        <taxon>PACMAD clade</taxon>
        <taxon>Panicoideae</taxon>
        <taxon>Andropogonodae</taxon>
        <taxon>Andropogoneae</taxon>
        <taxon>Tripsacinae</taxon>
        <taxon>Zea</taxon>
    </lineage>
</organism>
<gene>
    <name evidence="1" type="ORF">ZEAMMB73_Zm00001d053134</name>
</gene>
<dbReference type="InParanoid" id="A0A1D6QMB9"/>
<proteinExistence type="predicted"/>
<dbReference type="EMBL" id="CM000780">
    <property type="protein sequence ID" value="AQK58811.1"/>
    <property type="molecule type" value="Genomic_DNA"/>
</dbReference>
<reference evidence="1" key="1">
    <citation type="submission" date="2015-12" db="EMBL/GenBank/DDBJ databases">
        <title>Update maize B73 reference genome by single molecule sequencing technologies.</title>
        <authorList>
            <consortium name="Maize Genome Sequencing Project"/>
            <person name="Ware D."/>
        </authorList>
    </citation>
    <scope>NUCLEOTIDE SEQUENCE</scope>
    <source>
        <tissue evidence="1">Seedling</tissue>
    </source>
</reference>